<dbReference type="Gene3D" id="3.20.20.70">
    <property type="entry name" value="Aldolase class I"/>
    <property type="match status" value="2"/>
</dbReference>
<dbReference type="AlphaFoldDB" id="A0A5B8VGL0"/>
<dbReference type="OrthoDB" id="194683at2"/>
<accession>A0A5B8VGL0</accession>
<keyword evidence="2" id="KW-1185">Reference proteome</keyword>
<dbReference type="Proteomes" id="UP000321291">
    <property type="component" value="Chromosome"/>
</dbReference>
<dbReference type="SUPFAM" id="SSF51391">
    <property type="entry name" value="Thiamin phosphate synthase"/>
    <property type="match status" value="1"/>
</dbReference>
<dbReference type="KEGG" id="agi:FSB73_01750"/>
<evidence type="ECO:0000313" key="2">
    <source>
        <dbReference type="Proteomes" id="UP000321291"/>
    </source>
</evidence>
<dbReference type="EMBL" id="CP042434">
    <property type="protein sequence ID" value="QEC70610.1"/>
    <property type="molecule type" value="Genomic_DNA"/>
</dbReference>
<proteinExistence type="predicted"/>
<name>A0A5B8VGL0_9BACT</name>
<sequence>MLLVITRPEHVTDRLLQVEAATITELFASGLELLHLRKPKADFKALTALVQMIPVAYRAKLVVHPPLAMGETPLDKPAMHKMMDWMDHNQIHRMHICEWLRQPLYNQTTVMDYISQFKDLIFSTGIHKWASLSELCPTDIGHQQPPGHPSRHPSIYYNYVLVSPVFDSLSKQGYCANPALLHVPAITHKGKFPKCIAMGGLELENLGQVYKAGYVGGALLGSIWPPLNSGGIAGALWERRAIDKFKTVKVVWENICKK</sequence>
<dbReference type="InterPro" id="IPR013785">
    <property type="entry name" value="Aldolase_TIM"/>
</dbReference>
<gene>
    <name evidence="1" type="ORF">FSB73_01750</name>
</gene>
<dbReference type="InterPro" id="IPR036206">
    <property type="entry name" value="ThiamineP_synth_sf"/>
</dbReference>
<organism evidence="1 2">
    <name type="scientific">Arachidicoccus ginsenosidivorans</name>
    <dbReference type="NCBI Taxonomy" id="496057"/>
    <lineage>
        <taxon>Bacteria</taxon>
        <taxon>Pseudomonadati</taxon>
        <taxon>Bacteroidota</taxon>
        <taxon>Chitinophagia</taxon>
        <taxon>Chitinophagales</taxon>
        <taxon>Chitinophagaceae</taxon>
        <taxon>Arachidicoccus</taxon>
    </lineage>
</organism>
<evidence type="ECO:0000313" key="1">
    <source>
        <dbReference type="EMBL" id="QEC70610.1"/>
    </source>
</evidence>
<protein>
    <recommendedName>
        <fullName evidence="3">Thiamine phosphate synthase</fullName>
    </recommendedName>
</protein>
<evidence type="ECO:0008006" key="3">
    <source>
        <dbReference type="Google" id="ProtNLM"/>
    </source>
</evidence>
<reference evidence="1 2" key="1">
    <citation type="journal article" date="2017" name="Int. J. Syst. Evol. Microbiol.">
        <title>Arachidicoccus ginsenosidivorans sp. nov., with ginsenoside-converting activity isolated from ginseng cultivating soil.</title>
        <authorList>
            <person name="Siddiqi M.Z."/>
            <person name="Aslam Z."/>
            <person name="Im W.T."/>
        </authorList>
    </citation>
    <scope>NUCLEOTIDE SEQUENCE [LARGE SCALE GENOMIC DNA]</scope>
    <source>
        <strain evidence="1 2">Gsoil 809</strain>
    </source>
</reference>
<dbReference type="RefSeq" id="WP_146779873.1">
    <property type="nucleotide sequence ID" value="NZ_CP042434.1"/>
</dbReference>